<dbReference type="AlphaFoldDB" id="A0AA40KFM0"/>
<accession>A0AA40KFM0</accession>
<keyword evidence="3" id="KW-1185">Reference proteome</keyword>
<gene>
    <name evidence="2" type="ORF">K0M31_015020</name>
</gene>
<organism evidence="2 3">
    <name type="scientific">Melipona bicolor</name>
    <dbReference type="NCBI Taxonomy" id="60889"/>
    <lineage>
        <taxon>Eukaryota</taxon>
        <taxon>Metazoa</taxon>
        <taxon>Ecdysozoa</taxon>
        <taxon>Arthropoda</taxon>
        <taxon>Hexapoda</taxon>
        <taxon>Insecta</taxon>
        <taxon>Pterygota</taxon>
        <taxon>Neoptera</taxon>
        <taxon>Endopterygota</taxon>
        <taxon>Hymenoptera</taxon>
        <taxon>Apocrita</taxon>
        <taxon>Aculeata</taxon>
        <taxon>Apoidea</taxon>
        <taxon>Anthophila</taxon>
        <taxon>Apidae</taxon>
        <taxon>Melipona</taxon>
    </lineage>
</organism>
<sequence length="173" mass="20533">MICDENTCAERHVDEKFHEQRIRDIDEDDFIKNLKHEKCKIIQLVRRQIHKFYDTQYKVSLMSNGWQTRYMQESPDMLYRIKHEENVTEKANSEAVDIPNNLLMRSTMSTGQAWCLRVLRKIRKRICVMVVIAGIVVMMVSIYGIYYFRAYLCGNGKSCVTSLRYTHVKHALF</sequence>
<keyword evidence="1" id="KW-0812">Transmembrane</keyword>
<evidence type="ECO:0000313" key="2">
    <source>
        <dbReference type="EMBL" id="KAK1118315.1"/>
    </source>
</evidence>
<name>A0AA40KFM0_9HYME</name>
<protein>
    <submittedName>
        <fullName evidence="2">Uncharacterized protein</fullName>
    </submittedName>
</protein>
<keyword evidence="1" id="KW-0472">Membrane</keyword>
<dbReference type="EMBL" id="JAHYIQ010000043">
    <property type="protein sequence ID" value="KAK1118315.1"/>
    <property type="molecule type" value="Genomic_DNA"/>
</dbReference>
<reference evidence="2" key="1">
    <citation type="submission" date="2021-10" db="EMBL/GenBank/DDBJ databases">
        <title>Melipona bicolor Genome sequencing and assembly.</title>
        <authorList>
            <person name="Araujo N.S."/>
            <person name="Arias M.C."/>
        </authorList>
    </citation>
    <scope>NUCLEOTIDE SEQUENCE</scope>
    <source>
        <strain evidence="2">USP_2M_L1-L4_2017</strain>
        <tissue evidence="2">Whole body</tissue>
    </source>
</reference>
<keyword evidence="1" id="KW-1133">Transmembrane helix</keyword>
<dbReference type="Proteomes" id="UP001177670">
    <property type="component" value="Unassembled WGS sequence"/>
</dbReference>
<comment type="caution">
    <text evidence="2">The sequence shown here is derived from an EMBL/GenBank/DDBJ whole genome shotgun (WGS) entry which is preliminary data.</text>
</comment>
<proteinExistence type="predicted"/>
<feature type="transmembrane region" description="Helical" evidence="1">
    <location>
        <begin position="126"/>
        <end position="148"/>
    </location>
</feature>
<evidence type="ECO:0000313" key="3">
    <source>
        <dbReference type="Proteomes" id="UP001177670"/>
    </source>
</evidence>
<evidence type="ECO:0000256" key="1">
    <source>
        <dbReference type="SAM" id="Phobius"/>
    </source>
</evidence>